<dbReference type="Gene3D" id="2.40.128.20">
    <property type="match status" value="1"/>
</dbReference>
<gene>
    <name evidence="1" type="ORF">PCAR00345_LOCUS38717</name>
</gene>
<dbReference type="EMBL" id="HBIZ01062535">
    <property type="protein sequence ID" value="CAE0786009.1"/>
    <property type="molecule type" value="Transcribed_RNA"/>
</dbReference>
<proteinExistence type="predicted"/>
<accession>A0A7S4C4J0</accession>
<dbReference type="SUPFAM" id="SSF50814">
    <property type="entry name" value="Lipocalins"/>
    <property type="match status" value="1"/>
</dbReference>
<protein>
    <submittedName>
        <fullName evidence="1">Uncharacterized protein</fullName>
    </submittedName>
</protein>
<name>A0A7S4C4J0_CHRCT</name>
<organism evidence="1">
    <name type="scientific">Chrysotila carterae</name>
    <name type="common">Marine alga</name>
    <name type="synonym">Syracosphaera carterae</name>
    <dbReference type="NCBI Taxonomy" id="13221"/>
    <lineage>
        <taxon>Eukaryota</taxon>
        <taxon>Haptista</taxon>
        <taxon>Haptophyta</taxon>
        <taxon>Prymnesiophyceae</taxon>
        <taxon>Isochrysidales</taxon>
        <taxon>Isochrysidaceae</taxon>
        <taxon>Chrysotila</taxon>
    </lineage>
</organism>
<sequence>MIRKDASFGSIWHNCFRAWLCSLPPRAPCKFLRRACLQPAEDLFYWTSCSTAVKHTYFREGQLWQHSRNNRGGCHCIRRLVPTAHLLWHLLLVALTPTCTAIWNNSKCPSFWELQAPHVVSDFNLEYMSGFYYELAFHDVTQRPLCPTKPRCITSNKTVQRYQDGVRFVNDSWKLQCFEKAYPQDLLFNATEHPGFLRGYVPNLKLPFLPPKLGADLVFPNTVVDFKAGPAGWLLEFQCLEFLGGVHFVGINFYAKQKSAEAFDEIYAAAVDRGLDFWMLAKPWGLSRVDQSNCPQDPKGGCKVV</sequence>
<dbReference type="InterPro" id="IPR012674">
    <property type="entry name" value="Calycin"/>
</dbReference>
<evidence type="ECO:0000313" key="1">
    <source>
        <dbReference type="EMBL" id="CAE0786009.1"/>
    </source>
</evidence>
<dbReference type="AlphaFoldDB" id="A0A7S4C4J0"/>
<reference evidence="1" key="1">
    <citation type="submission" date="2021-01" db="EMBL/GenBank/DDBJ databases">
        <authorList>
            <person name="Corre E."/>
            <person name="Pelletier E."/>
            <person name="Niang G."/>
            <person name="Scheremetjew M."/>
            <person name="Finn R."/>
            <person name="Kale V."/>
            <person name="Holt S."/>
            <person name="Cochrane G."/>
            <person name="Meng A."/>
            <person name="Brown T."/>
            <person name="Cohen L."/>
        </authorList>
    </citation>
    <scope>NUCLEOTIDE SEQUENCE</scope>
    <source>
        <strain evidence="1">CCMP645</strain>
    </source>
</reference>